<feature type="domain" description="Multidrug resistance protein MdtA-like barrel-sandwich hybrid" evidence="4">
    <location>
        <begin position="65"/>
        <end position="200"/>
    </location>
</feature>
<organism evidence="7 8">
    <name type="scientific">Arcobacter cloacae</name>
    <dbReference type="NCBI Taxonomy" id="1054034"/>
    <lineage>
        <taxon>Bacteria</taxon>
        <taxon>Pseudomonadati</taxon>
        <taxon>Campylobacterota</taxon>
        <taxon>Epsilonproteobacteria</taxon>
        <taxon>Campylobacterales</taxon>
        <taxon>Arcobacteraceae</taxon>
        <taxon>Arcobacter</taxon>
    </lineage>
</organism>
<evidence type="ECO:0000259" key="4">
    <source>
        <dbReference type="Pfam" id="PF25917"/>
    </source>
</evidence>
<feature type="domain" description="Multidrug resistance protein MdtA-like beta-barrel" evidence="5">
    <location>
        <begin position="211"/>
        <end position="289"/>
    </location>
</feature>
<name>A0A4Q0ZL73_9BACT</name>
<protein>
    <submittedName>
        <fullName evidence="7">Efflux transporter periplasmic adaptor subunit</fullName>
    </submittedName>
</protein>
<dbReference type="Pfam" id="PF25944">
    <property type="entry name" value="Beta-barrel_RND"/>
    <property type="match status" value="1"/>
</dbReference>
<dbReference type="InterPro" id="IPR058626">
    <property type="entry name" value="MdtA-like_b-barrel"/>
</dbReference>
<dbReference type="AlphaFoldDB" id="A0A4Q0ZL73"/>
<dbReference type="EMBL" id="PDJZ01000001">
    <property type="protein sequence ID" value="RXJ85971.1"/>
    <property type="molecule type" value="Genomic_DNA"/>
</dbReference>
<dbReference type="Proteomes" id="UP000290870">
    <property type="component" value="Unassembled WGS sequence"/>
</dbReference>
<dbReference type="Gene3D" id="1.10.287.470">
    <property type="entry name" value="Helix hairpin bin"/>
    <property type="match status" value="1"/>
</dbReference>
<dbReference type="GO" id="GO:0030313">
    <property type="term" value="C:cell envelope"/>
    <property type="evidence" value="ECO:0007669"/>
    <property type="project" value="UniProtKB-SubCell"/>
</dbReference>
<comment type="caution">
    <text evidence="7">The sequence shown here is derived from an EMBL/GenBank/DDBJ whole genome shotgun (WGS) entry which is preliminary data.</text>
</comment>
<comment type="subcellular location">
    <subcellularLocation>
        <location evidence="1">Cell envelope</location>
    </subcellularLocation>
</comment>
<dbReference type="GO" id="GO:0022857">
    <property type="term" value="F:transmembrane transporter activity"/>
    <property type="evidence" value="ECO:0007669"/>
    <property type="project" value="InterPro"/>
</dbReference>
<evidence type="ECO:0000259" key="5">
    <source>
        <dbReference type="Pfam" id="PF25944"/>
    </source>
</evidence>
<dbReference type="Pfam" id="PF25967">
    <property type="entry name" value="RND-MFP_C"/>
    <property type="match status" value="1"/>
</dbReference>
<accession>A0A4Q0ZL73</accession>
<sequence>MSYKNLSKLPIVLILLLVFLGCEKKEEKKVETKEIKKIEVEVNKITKETYPIWVNFSGKTEAFKNVEVTSRVSGELKEIYFKAGDEVKKDQLLFKIDDSQYKAILEQKIAGLQKDEASLNLAISNVNRYKPLVKDGLAPREKLDELVATQKQLQAVVNASKASIKQATLDVEYTQIKATIDGKVGQNLLDVGNLVNATSTVLTKIVDSKKLYVNFNPSANEVSLIKKYKSQDNPTVKVKLENNDSIELKGNIDFIDNTTNQSTGTVLMRAIIENEDNIIFPGTFVEIKLFITDEIPVIAVHPNTLGQNQLGTFVYVVNTENKLETRQVEIQYSNEDIAIIKSGLNEGDNVVVSDITKLGNGMVVNATVVENKIKN</sequence>
<dbReference type="Pfam" id="PF25876">
    <property type="entry name" value="HH_MFP_RND"/>
    <property type="match status" value="1"/>
</dbReference>
<dbReference type="GO" id="GO:0046677">
    <property type="term" value="P:response to antibiotic"/>
    <property type="evidence" value="ECO:0007669"/>
    <property type="project" value="TreeGrafter"/>
</dbReference>
<dbReference type="Gene3D" id="2.40.420.20">
    <property type="match status" value="1"/>
</dbReference>
<dbReference type="PROSITE" id="PS51257">
    <property type="entry name" value="PROKAR_LIPOPROTEIN"/>
    <property type="match status" value="1"/>
</dbReference>
<evidence type="ECO:0000313" key="7">
    <source>
        <dbReference type="EMBL" id="RXJ85971.1"/>
    </source>
</evidence>
<dbReference type="InterPro" id="IPR058625">
    <property type="entry name" value="MdtA-like_BSH"/>
</dbReference>
<evidence type="ECO:0000259" key="3">
    <source>
        <dbReference type="Pfam" id="PF25876"/>
    </source>
</evidence>
<evidence type="ECO:0000259" key="6">
    <source>
        <dbReference type="Pfam" id="PF25967"/>
    </source>
</evidence>
<dbReference type="InterPro" id="IPR058624">
    <property type="entry name" value="MdtA-like_HH"/>
</dbReference>
<dbReference type="GO" id="GO:0005886">
    <property type="term" value="C:plasma membrane"/>
    <property type="evidence" value="ECO:0007669"/>
    <property type="project" value="TreeGrafter"/>
</dbReference>
<dbReference type="NCBIfam" id="TIGR01730">
    <property type="entry name" value="RND_mfp"/>
    <property type="match status" value="1"/>
</dbReference>
<evidence type="ECO:0000256" key="2">
    <source>
        <dbReference type="ARBA" id="ARBA00009477"/>
    </source>
</evidence>
<proteinExistence type="inferred from homology"/>
<comment type="similarity">
    <text evidence="2">Belongs to the membrane fusion protein (MFP) (TC 8.A.1) family.</text>
</comment>
<evidence type="ECO:0000313" key="8">
    <source>
        <dbReference type="Proteomes" id="UP000290870"/>
    </source>
</evidence>
<dbReference type="InterPro" id="IPR006143">
    <property type="entry name" value="RND_pump_MFP"/>
</dbReference>
<feature type="domain" description="Multidrug resistance protein MdtA-like alpha-helical hairpin" evidence="3">
    <location>
        <begin position="108"/>
        <end position="174"/>
    </location>
</feature>
<dbReference type="Gene3D" id="2.40.30.170">
    <property type="match status" value="1"/>
</dbReference>
<gene>
    <name evidence="7" type="ORF">CRU90_01560</name>
</gene>
<dbReference type="OrthoDB" id="9772050at2"/>
<dbReference type="SUPFAM" id="SSF111369">
    <property type="entry name" value="HlyD-like secretion proteins"/>
    <property type="match status" value="1"/>
</dbReference>
<dbReference type="InterPro" id="IPR058627">
    <property type="entry name" value="MdtA-like_C"/>
</dbReference>
<reference evidence="7 8" key="1">
    <citation type="submission" date="2017-10" db="EMBL/GenBank/DDBJ databases">
        <title>Genomics of the genus Arcobacter.</title>
        <authorList>
            <person name="Perez-Cataluna A."/>
            <person name="Figueras M.J."/>
        </authorList>
    </citation>
    <scope>NUCLEOTIDE SEQUENCE [LARGE SCALE GENOMIC DNA]</scope>
    <source>
        <strain evidence="7 8">F26</strain>
    </source>
</reference>
<evidence type="ECO:0000256" key="1">
    <source>
        <dbReference type="ARBA" id="ARBA00004196"/>
    </source>
</evidence>
<dbReference type="PANTHER" id="PTHR30158">
    <property type="entry name" value="ACRA/E-RELATED COMPONENT OF DRUG EFFLUX TRANSPORTER"/>
    <property type="match status" value="1"/>
</dbReference>
<dbReference type="Gene3D" id="2.40.50.100">
    <property type="match status" value="1"/>
</dbReference>
<dbReference type="RefSeq" id="WP_128985504.1">
    <property type="nucleotide sequence ID" value="NZ_PDJZ01000001.1"/>
</dbReference>
<feature type="domain" description="Multidrug resistance protein MdtA-like C-terminal permuted SH3" evidence="6">
    <location>
        <begin position="304"/>
        <end position="356"/>
    </location>
</feature>
<dbReference type="Pfam" id="PF25917">
    <property type="entry name" value="BSH_RND"/>
    <property type="match status" value="1"/>
</dbReference>